<dbReference type="InterPro" id="IPR002589">
    <property type="entry name" value="Macro_dom"/>
</dbReference>
<proteinExistence type="predicted"/>
<reference evidence="3" key="1">
    <citation type="journal article" date="2023" name="Mol. Phylogenet. Evol.">
        <title>Genome-scale phylogeny and comparative genomics of the fungal order Sordariales.</title>
        <authorList>
            <person name="Hensen N."/>
            <person name="Bonometti L."/>
            <person name="Westerberg I."/>
            <person name="Brannstrom I.O."/>
            <person name="Guillou S."/>
            <person name="Cros-Aarteil S."/>
            <person name="Calhoun S."/>
            <person name="Haridas S."/>
            <person name="Kuo A."/>
            <person name="Mondo S."/>
            <person name="Pangilinan J."/>
            <person name="Riley R."/>
            <person name="LaButti K."/>
            <person name="Andreopoulos B."/>
            <person name="Lipzen A."/>
            <person name="Chen C."/>
            <person name="Yan M."/>
            <person name="Daum C."/>
            <person name="Ng V."/>
            <person name="Clum A."/>
            <person name="Steindorff A."/>
            <person name="Ohm R.A."/>
            <person name="Martin F."/>
            <person name="Silar P."/>
            <person name="Natvig D.O."/>
            <person name="Lalanne C."/>
            <person name="Gautier V."/>
            <person name="Ament-Velasquez S.L."/>
            <person name="Kruys A."/>
            <person name="Hutchinson M.I."/>
            <person name="Powell A.J."/>
            <person name="Barry K."/>
            <person name="Miller A.N."/>
            <person name="Grigoriev I.V."/>
            <person name="Debuchy R."/>
            <person name="Gladieux P."/>
            <person name="Hiltunen Thoren M."/>
            <person name="Johannesson H."/>
        </authorList>
    </citation>
    <scope>NUCLEOTIDE SEQUENCE</scope>
    <source>
        <strain evidence="3">SMH4131-1</strain>
    </source>
</reference>
<protein>
    <recommendedName>
        <fullName evidence="2">Macro domain-containing protein</fullName>
    </recommendedName>
</protein>
<feature type="compositionally biased region" description="Basic and acidic residues" evidence="1">
    <location>
        <begin position="262"/>
        <end position="278"/>
    </location>
</feature>
<organism evidence="3 4">
    <name type="scientific">Cercophora scortea</name>
    <dbReference type="NCBI Taxonomy" id="314031"/>
    <lineage>
        <taxon>Eukaryota</taxon>
        <taxon>Fungi</taxon>
        <taxon>Dikarya</taxon>
        <taxon>Ascomycota</taxon>
        <taxon>Pezizomycotina</taxon>
        <taxon>Sordariomycetes</taxon>
        <taxon>Sordariomycetidae</taxon>
        <taxon>Sordariales</taxon>
        <taxon>Lasiosphaeriaceae</taxon>
        <taxon>Cercophora</taxon>
    </lineage>
</organism>
<evidence type="ECO:0000313" key="3">
    <source>
        <dbReference type="EMBL" id="KAK3324386.1"/>
    </source>
</evidence>
<feature type="region of interest" description="Disordered" evidence="1">
    <location>
        <begin position="220"/>
        <end position="278"/>
    </location>
</feature>
<comment type="caution">
    <text evidence="3">The sequence shown here is derived from an EMBL/GenBank/DDBJ whole genome shotgun (WGS) entry which is preliminary data.</text>
</comment>
<dbReference type="AlphaFoldDB" id="A0AAE0IG22"/>
<gene>
    <name evidence="3" type="ORF">B0T19DRAFT_443802</name>
</gene>
<accession>A0AAE0IG22</accession>
<sequence>MTIIEAHDIPTLPLLYKLKKLVAVKDGEELPGDLVDLDAIPEPSQDLNGRVGYIRGDITRMCVDAIVNAAKESLLGGGGIDGVIHRHAGPGLLKECRTLGGCPTGSAKITGAYQLPCKKVIHTVGPVYWPSKHAACEEKLASCYATSLAVAAANSCRTVVFPCVSTGIYGYYSELAAPVALSAIRKFLIEDAEHRIDKVVICTFEQKDVRAYNRYIPYYFPPQPEAPPSQKKDDETGDHITPAPAQSLAEELPSPPTTDPSDPEHAGKRQRLEQGGET</sequence>
<reference evidence="3" key="2">
    <citation type="submission" date="2023-06" db="EMBL/GenBank/DDBJ databases">
        <authorList>
            <consortium name="Lawrence Berkeley National Laboratory"/>
            <person name="Haridas S."/>
            <person name="Hensen N."/>
            <person name="Bonometti L."/>
            <person name="Westerberg I."/>
            <person name="Brannstrom I.O."/>
            <person name="Guillou S."/>
            <person name="Cros-Aarteil S."/>
            <person name="Calhoun S."/>
            <person name="Kuo A."/>
            <person name="Mondo S."/>
            <person name="Pangilinan J."/>
            <person name="Riley R."/>
            <person name="Labutti K."/>
            <person name="Andreopoulos B."/>
            <person name="Lipzen A."/>
            <person name="Chen C."/>
            <person name="Yanf M."/>
            <person name="Daum C."/>
            <person name="Ng V."/>
            <person name="Clum A."/>
            <person name="Steindorff A."/>
            <person name="Ohm R."/>
            <person name="Martin F."/>
            <person name="Silar P."/>
            <person name="Natvig D."/>
            <person name="Lalanne C."/>
            <person name="Gautier V."/>
            <person name="Ament-Velasquez S.L."/>
            <person name="Kruys A."/>
            <person name="Hutchinson M.I."/>
            <person name="Powell A.J."/>
            <person name="Barry K."/>
            <person name="Miller A.N."/>
            <person name="Grigoriev I.V."/>
            <person name="Debuchy R."/>
            <person name="Gladieux P."/>
            <person name="Thoren M.H."/>
            <person name="Johannesson H."/>
        </authorList>
    </citation>
    <scope>NUCLEOTIDE SEQUENCE</scope>
    <source>
        <strain evidence="3">SMH4131-1</strain>
    </source>
</reference>
<dbReference type="SMART" id="SM00506">
    <property type="entry name" value="A1pp"/>
    <property type="match status" value="1"/>
</dbReference>
<dbReference type="CDD" id="cd02908">
    <property type="entry name" value="Macro_OAADPr_deacetylase"/>
    <property type="match status" value="1"/>
</dbReference>
<evidence type="ECO:0000313" key="4">
    <source>
        <dbReference type="Proteomes" id="UP001286456"/>
    </source>
</evidence>
<dbReference type="SUPFAM" id="SSF52949">
    <property type="entry name" value="Macro domain-like"/>
    <property type="match status" value="1"/>
</dbReference>
<dbReference type="PANTHER" id="PTHR11106">
    <property type="entry name" value="GANGLIOSIDE INDUCED DIFFERENTIATION ASSOCIATED PROTEIN 2-RELATED"/>
    <property type="match status" value="1"/>
</dbReference>
<evidence type="ECO:0000256" key="1">
    <source>
        <dbReference type="SAM" id="MobiDB-lite"/>
    </source>
</evidence>
<evidence type="ECO:0000259" key="2">
    <source>
        <dbReference type="PROSITE" id="PS51154"/>
    </source>
</evidence>
<dbReference type="EMBL" id="JAUEPO010000004">
    <property type="protein sequence ID" value="KAK3324386.1"/>
    <property type="molecule type" value="Genomic_DNA"/>
</dbReference>
<dbReference type="PANTHER" id="PTHR11106:SF27">
    <property type="entry name" value="MACRO DOMAIN-CONTAINING PROTEIN"/>
    <property type="match status" value="1"/>
</dbReference>
<keyword evidence="4" id="KW-1185">Reference proteome</keyword>
<feature type="domain" description="Macro" evidence="2">
    <location>
        <begin position="38"/>
        <end position="220"/>
    </location>
</feature>
<dbReference type="Gene3D" id="3.40.220.10">
    <property type="entry name" value="Leucine Aminopeptidase, subunit E, domain 1"/>
    <property type="match status" value="1"/>
</dbReference>
<dbReference type="Pfam" id="PF01661">
    <property type="entry name" value="Macro"/>
    <property type="match status" value="1"/>
</dbReference>
<name>A0AAE0IG22_9PEZI</name>
<dbReference type="PROSITE" id="PS51154">
    <property type="entry name" value="MACRO"/>
    <property type="match status" value="1"/>
</dbReference>
<dbReference type="InterPro" id="IPR043472">
    <property type="entry name" value="Macro_dom-like"/>
</dbReference>
<dbReference type="Proteomes" id="UP001286456">
    <property type="component" value="Unassembled WGS sequence"/>
</dbReference>